<evidence type="ECO:0000259" key="2">
    <source>
        <dbReference type="Pfam" id="PF20604"/>
    </source>
</evidence>
<feature type="transmembrane region" description="Helical" evidence="1">
    <location>
        <begin position="173"/>
        <end position="201"/>
    </location>
</feature>
<feature type="transmembrane region" description="Helical" evidence="1">
    <location>
        <begin position="20"/>
        <end position="40"/>
    </location>
</feature>
<feature type="transmembrane region" description="Helical" evidence="1">
    <location>
        <begin position="121"/>
        <end position="141"/>
    </location>
</feature>
<dbReference type="OrthoDB" id="229702at2"/>
<protein>
    <recommendedName>
        <fullName evidence="2">DUF6798 domain-containing protein</fullName>
    </recommendedName>
</protein>
<feature type="transmembrane region" description="Helical" evidence="1">
    <location>
        <begin position="293"/>
        <end position="316"/>
    </location>
</feature>
<dbReference type="Pfam" id="PF20604">
    <property type="entry name" value="DUF6798"/>
    <property type="match status" value="1"/>
</dbReference>
<proteinExistence type="predicted"/>
<feature type="transmembrane region" description="Helical" evidence="1">
    <location>
        <begin position="360"/>
        <end position="377"/>
    </location>
</feature>
<keyword evidence="1" id="KW-0812">Transmembrane</keyword>
<feature type="domain" description="DUF6798" evidence="2">
    <location>
        <begin position="434"/>
        <end position="493"/>
    </location>
</feature>
<reference evidence="3 4" key="1">
    <citation type="journal article" date="2009" name="Stand. Genomic Sci.">
        <title>Complete genome sequence of Pirellula staleyi type strain (ATCC 27377).</title>
        <authorList>
            <person name="Clum A."/>
            <person name="Tindall B.J."/>
            <person name="Sikorski J."/>
            <person name="Ivanova N."/>
            <person name="Mavrommatis K."/>
            <person name="Lucas S."/>
            <person name="Glavina del Rio T."/>
            <person name="Nolan M."/>
            <person name="Chen F."/>
            <person name="Tice H."/>
            <person name="Pitluck S."/>
            <person name="Cheng J.F."/>
            <person name="Chertkov O."/>
            <person name="Brettin T."/>
            <person name="Han C."/>
            <person name="Detter J.C."/>
            <person name="Kuske C."/>
            <person name="Bruce D."/>
            <person name="Goodwin L."/>
            <person name="Ovchinikova G."/>
            <person name="Pati A."/>
            <person name="Mikhailova N."/>
            <person name="Chen A."/>
            <person name="Palaniappan K."/>
            <person name="Land M."/>
            <person name="Hauser L."/>
            <person name="Chang Y.J."/>
            <person name="Jeffries C.D."/>
            <person name="Chain P."/>
            <person name="Rohde M."/>
            <person name="Goker M."/>
            <person name="Bristow J."/>
            <person name="Eisen J.A."/>
            <person name="Markowitz V."/>
            <person name="Hugenholtz P."/>
            <person name="Kyrpides N.C."/>
            <person name="Klenk H.P."/>
            <person name="Lapidus A."/>
        </authorList>
    </citation>
    <scope>NUCLEOTIDE SEQUENCE [LARGE SCALE GENOMIC DNA]</scope>
    <source>
        <strain evidence="4">ATCC 27377 / DSM 6068 / ICPB 4128</strain>
    </source>
</reference>
<dbReference type="InterPro" id="IPR046477">
    <property type="entry name" value="DUF6798"/>
</dbReference>
<organism evidence="3 4">
    <name type="scientific">Pirellula staleyi (strain ATCC 27377 / DSM 6068 / ICPB 4128)</name>
    <name type="common">Pirella staleyi</name>
    <dbReference type="NCBI Taxonomy" id="530564"/>
    <lineage>
        <taxon>Bacteria</taxon>
        <taxon>Pseudomonadati</taxon>
        <taxon>Planctomycetota</taxon>
        <taxon>Planctomycetia</taxon>
        <taxon>Pirellulales</taxon>
        <taxon>Pirellulaceae</taxon>
        <taxon>Pirellula</taxon>
    </lineage>
</organism>
<dbReference type="KEGG" id="psl:Psta_3160"/>
<keyword evidence="1" id="KW-0472">Membrane</keyword>
<feature type="transmembrane region" description="Helical" evidence="1">
    <location>
        <begin position="328"/>
        <end position="348"/>
    </location>
</feature>
<accession>D2QWM1</accession>
<dbReference type="STRING" id="530564.Psta_3160"/>
<feature type="transmembrane region" description="Helical" evidence="1">
    <location>
        <begin position="213"/>
        <end position="235"/>
    </location>
</feature>
<keyword evidence="1" id="KW-1133">Transmembrane helix</keyword>
<dbReference type="eggNOG" id="ENOG502Z8Y1">
    <property type="taxonomic scope" value="Bacteria"/>
</dbReference>
<dbReference type="EMBL" id="CP001848">
    <property type="protein sequence ID" value="ADB17824.1"/>
    <property type="molecule type" value="Genomic_DNA"/>
</dbReference>
<gene>
    <name evidence="3" type="ordered locus">Psta_3160</name>
</gene>
<dbReference type="HOGENOM" id="CLU_512570_0_0_0"/>
<dbReference type="Proteomes" id="UP000001887">
    <property type="component" value="Chromosome"/>
</dbReference>
<evidence type="ECO:0000313" key="4">
    <source>
        <dbReference type="Proteomes" id="UP000001887"/>
    </source>
</evidence>
<keyword evidence="4" id="KW-1185">Reference proteome</keyword>
<sequence>MIQASLANHNSTEKKESSRWLVIVEVLFIFCLFFLFAGNAPPSEGESHYLAKAKHYWNPSWCAGDLFLESADAHYAFYWVFGWVTKFFSLDSSTWILRIVLWGLLAISWQRLSSSIIARPLWSIFTAALFLVALQTAPMAGEWVVGGVEGKVAAYAALFMAIAAAIEGRWNRAWIWIGVASAFHVLVGGWGGVILGGAWCFTPENRVSLRSMLPGLAAGLGVALVGLLPAIWLTLGTPAEITEEANRIYVFERLPHHLVIHAFKRDPFIQFVVCLVLGAWLAWTLRADRRLRLLWLVVTGALVIAVAGLVIDQLLWSHPALAAKLLKYYWYRMSDSMLSVGLAMAVAVKIISLESTRPKLAQGLLGGLVLVCTLLMIDHRQKRVAMPLPPSIVQSKPTPDTRSISFRQRWGLAPRKTMTLANYDSITYDEHYYHWVKVCEWIDQNTPAESRFLVPRSQQTFKWYAQRSDVANWKDIPQDAASIVKWQKTIDAIYPPISRRADLLYWNDRSLERLGKEFNAQYIVVDRTRSQRVVKFKRIYPRLLNESAVFEVYELPPAPRSKSAP</sequence>
<feature type="transmembrane region" description="Helical" evidence="1">
    <location>
        <begin position="92"/>
        <end position="109"/>
    </location>
</feature>
<evidence type="ECO:0000313" key="3">
    <source>
        <dbReference type="EMBL" id="ADB17824.1"/>
    </source>
</evidence>
<name>D2QWM1_PIRSD</name>
<dbReference type="AlphaFoldDB" id="D2QWM1"/>
<evidence type="ECO:0000256" key="1">
    <source>
        <dbReference type="SAM" id="Phobius"/>
    </source>
</evidence>